<feature type="transmembrane region" description="Helical" evidence="1">
    <location>
        <begin position="109"/>
        <end position="128"/>
    </location>
</feature>
<evidence type="ECO:0000313" key="3">
    <source>
        <dbReference type="Proteomes" id="UP000231693"/>
    </source>
</evidence>
<keyword evidence="1" id="KW-0472">Membrane</keyword>
<comment type="caution">
    <text evidence="2">The sequence shown here is derived from an EMBL/GenBank/DDBJ whole genome shotgun (WGS) entry which is preliminary data.</text>
</comment>
<dbReference type="OrthoDB" id="3425909at2"/>
<feature type="transmembrane region" description="Helical" evidence="1">
    <location>
        <begin position="86"/>
        <end position="103"/>
    </location>
</feature>
<dbReference type="RefSeq" id="WP_100422992.1">
    <property type="nucleotide sequence ID" value="NZ_BOOX01000014.1"/>
</dbReference>
<evidence type="ECO:0000313" key="2">
    <source>
        <dbReference type="EMBL" id="PJJ74384.1"/>
    </source>
</evidence>
<keyword evidence="3" id="KW-1185">Reference proteome</keyword>
<dbReference type="Proteomes" id="UP000231693">
    <property type="component" value="Unassembled WGS sequence"/>
</dbReference>
<dbReference type="AlphaFoldDB" id="A0A2M9CR52"/>
<gene>
    <name evidence="2" type="ORF">CLV28_1881</name>
</gene>
<evidence type="ECO:0000256" key="1">
    <source>
        <dbReference type="SAM" id="Phobius"/>
    </source>
</evidence>
<protein>
    <submittedName>
        <fullName evidence="2">LexA-binding, inner membrane-associated putative hydrolase</fullName>
    </submittedName>
</protein>
<sequence>MMGGHHAASGAAAWVALASTAPLTLGVHPVSNVGVITGAIVCAGAALLPDADHHSGTIAHSLPPVSEHMTRAIGAISGGHRNGTHSILGVVVFTAIAWLAGTWTVQTEAFGEIGVGAGIMTILLAAFALKALKLTRNGKFGPWVSSVTLAVLIALLAPEEWNWMPFAVALGCIVHILGDVLTTGGCPLLWPIEIKSPRWVRRNRFLGSIWKSGGGFALPILGDAGSVREWIVMTPVSIYAVFGVGWALLTQMGFDTQGTLDALTGALR</sequence>
<keyword evidence="2" id="KW-0378">Hydrolase</keyword>
<feature type="transmembrane region" description="Helical" evidence="1">
    <location>
        <begin position="140"/>
        <end position="157"/>
    </location>
</feature>
<dbReference type="GO" id="GO:0016787">
    <property type="term" value="F:hydrolase activity"/>
    <property type="evidence" value="ECO:0007669"/>
    <property type="project" value="UniProtKB-KW"/>
</dbReference>
<organism evidence="2 3">
    <name type="scientific">Sediminihabitans luteus</name>
    <dbReference type="NCBI Taxonomy" id="1138585"/>
    <lineage>
        <taxon>Bacteria</taxon>
        <taxon>Bacillati</taxon>
        <taxon>Actinomycetota</taxon>
        <taxon>Actinomycetes</taxon>
        <taxon>Micrococcales</taxon>
        <taxon>Cellulomonadaceae</taxon>
        <taxon>Sediminihabitans</taxon>
    </lineage>
</organism>
<dbReference type="Pfam" id="PF04307">
    <property type="entry name" value="YdjM"/>
    <property type="match status" value="1"/>
</dbReference>
<reference evidence="2 3" key="1">
    <citation type="submission" date="2017-11" db="EMBL/GenBank/DDBJ databases">
        <title>Genomic Encyclopedia of Archaeal and Bacterial Type Strains, Phase II (KMG-II): From Individual Species to Whole Genera.</title>
        <authorList>
            <person name="Goeker M."/>
        </authorList>
    </citation>
    <scope>NUCLEOTIDE SEQUENCE [LARGE SCALE GENOMIC DNA]</scope>
    <source>
        <strain evidence="2 3">DSM 25478</strain>
    </source>
</reference>
<feature type="transmembrane region" description="Helical" evidence="1">
    <location>
        <begin position="230"/>
        <end position="249"/>
    </location>
</feature>
<dbReference type="InterPro" id="IPR007404">
    <property type="entry name" value="YdjM-like"/>
</dbReference>
<accession>A0A2M9CR52</accession>
<dbReference type="EMBL" id="PGFE01000002">
    <property type="protein sequence ID" value="PJJ74384.1"/>
    <property type="molecule type" value="Genomic_DNA"/>
</dbReference>
<keyword evidence="1" id="KW-0812">Transmembrane</keyword>
<proteinExistence type="predicted"/>
<keyword evidence="1" id="KW-1133">Transmembrane helix</keyword>
<name>A0A2M9CR52_9CELL</name>